<gene>
    <name evidence="1" type="ORF">E5329_21920</name>
</gene>
<evidence type="ECO:0000313" key="2">
    <source>
        <dbReference type="Proteomes" id="UP000304953"/>
    </source>
</evidence>
<reference evidence="1" key="1">
    <citation type="submission" date="2019-04" db="EMBL/GenBank/DDBJ databases">
        <title>Microbes associate with the intestines of laboratory mice.</title>
        <authorList>
            <person name="Navarre W."/>
            <person name="Wong E."/>
            <person name="Huang K."/>
            <person name="Tropini C."/>
            <person name="Ng K."/>
            <person name="Yu B."/>
        </authorList>
    </citation>
    <scope>NUCLEOTIDE SEQUENCE</scope>
    <source>
        <strain evidence="1">NM01_1-7b</strain>
    </source>
</reference>
<dbReference type="Proteomes" id="UP000304953">
    <property type="component" value="Unassembled WGS sequence"/>
</dbReference>
<name>A0AC61RQU1_9FIRM</name>
<dbReference type="EMBL" id="SRYA01000063">
    <property type="protein sequence ID" value="TGY91276.1"/>
    <property type="molecule type" value="Genomic_DNA"/>
</dbReference>
<proteinExistence type="predicted"/>
<organism evidence="1 2">
    <name type="scientific">Petralouisia muris</name>
    <dbReference type="NCBI Taxonomy" id="3032872"/>
    <lineage>
        <taxon>Bacteria</taxon>
        <taxon>Bacillati</taxon>
        <taxon>Bacillota</taxon>
        <taxon>Clostridia</taxon>
        <taxon>Lachnospirales</taxon>
        <taxon>Lachnospiraceae</taxon>
        <taxon>Petralouisia</taxon>
    </lineage>
</organism>
<protein>
    <submittedName>
        <fullName evidence="1">Uncharacterized protein</fullName>
    </submittedName>
</protein>
<sequence length="173" mass="18596">MDSKSVIGGQSGHKGKGVWYIDNAGNTGNCNTIKENKYYEKTNCKENNGALLAAVSLATTGTTAFAGTIPFNVTVGGSGTQDPLSKREIKTADGDNYAYFTGHTFSKPNVGIYVKSCQRENSNIYTSEAYLSSSNAGVTQKRLYNKTAEGGLYYYMKARAATDRITVSGNYCP</sequence>
<keyword evidence="2" id="KW-1185">Reference proteome</keyword>
<comment type="caution">
    <text evidence="1">The sequence shown here is derived from an EMBL/GenBank/DDBJ whole genome shotgun (WGS) entry which is preliminary data.</text>
</comment>
<evidence type="ECO:0000313" key="1">
    <source>
        <dbReference type="EMBL" id="TGY91276.1"/>
    </source>
</evidence>
<accession>A0AC61RQU1</accession>